<evidence type="ECO:0000313" key="1">
    <source>
        <dbReference type="EMBL" id="CAJ0588659.1"/>
    </source>
</evidence>
<protein>
    <submittedName>
        <fullName evidence="1">Uncharacterized protein</fullName>
    </submittedName>
</protein>
<organism evidence="1 2">
    <name type="scientific">Cylicocyclus nassatus</name>
    <name type="common">Nematode worm</name>
    <dbReference type="NCBI Taxonomy" id="53992"/>
    <lineage>
        <taxon>Eukaryota</taxon>
        <taxon>Metazoa</taxon>
        <taxon>Ecdysozoa</taxon>
        <taxon>Nematoda</taxon>
        <taxon>Chromadorea</taxon>
        <taxon>Rhabditida</taxon>
        <taxon>Rhabditina</taxon>
        <taxon>Rhabditomorpha</taxon>
        <taxon>Strongyloidea</taxon>
        <taxon>Strongylidae</taxon>
        <taxon>Cylicocyclus</taxon>
    </lineage>
</organism>
<reference evidence="1" key="1">
    <citation type="submission" date="2023-07" db="EMBL/GenBank/DDBJ databases">
        <authorList>
            <consortium name="CYATHOMIX"/>
        </authorList>
    </citation>
    <scope>NUCLEOTIDE SEQUENCE</scope>
    <source>
        <strain evidence="1">N/A</strain>
    </source>
</reference>
<accession>A0AA36DLB5</accession>
<dbReference type="AlphaFoldDB" id="A0AA36DLB5"/>
<keyword evidence="2" id="KW-1185">Reference proteome</keyword>
<evidence type="ECO:0000313" key="2">
    <source>
        <dbReference type="Proteomes" id="UP001176961"/>
    </source>
</evidence>
<dbReference type="Proteomes" id="UP001176961">
    <property type="component" value="Unassembled WGS sequence"/>
</dbReference>
<comment type="caution">
    <text evidence="1">The sequence shown here is derived from an EMBL/GenBank/DDBJ whole genome shotgun (WGS) entry which is preliminary data.</text>
</comment>
<proteinExistence type="predicted"/>
<sequence length="90" mass="10662">MLTPYKDYLDLFSTITTRSITRPSRPVAYPIWKQALWKSLQTRFATIPHNILKRQLVDLAKKIYQTAWEQFLKKNPSVDPRIKPYIGNKI</sequence>
<dbReference type="EMBL" id="CATQJL010000001">
    <property type="protein sequence ID" value="CAJ0588659.1"/>
    <property type="molecule type" value="Genomic_DNA"/>
</dbReference>
<name>A0AA36DLB5_CYLNA</name>
<gene>
    <name evidence="1" type="ORF">CYNAS_LOCUS642</name>
</gene>